<dbReference type="AlphaFoldDB" id="A0AAV4SVC1"/>
<name>A0AAV4SVC1_CAEEX</name>
<proteinExistence type="predicted"/>
<accession>A0AAV4SVC1</accession>
<evidence type="ECO:0000313" key="1">
    <source>
        <dbReference type="EMBL" id="GIY36440.1"/>
    </source>
</evidence>
<reference evidence="1 2" key="1">
    <citation type="submission" date="2021-06" db="EMBL/GenBank/DDBJ databases">
        <title>Caerostris extrusa draft genome.</title>
        <authorList>
            <person name="Kono N."/>
            <person name="Arakawa K."/>
        </authorList>
    </citation>
    <scope>NUCLEOTIDE SEQUENCE [LARGE SCALE GENOMIC DNA]</scope>
</reference>
<organism evidence="1 2">
    <name type="scientific">Caerostris extrusa</name>
    <name type="common">Bark spider</name>
    <name type="synonym">Caerostris bankana</name>
    <dbReference type="NCBI Taxonomy" id="172846"/>
    <lineage>
        <taxon>Eukaryota</taxon>
        <taxon>Metazoa</taxon>
        <taxon>Ecdysozoa</taxon>
        <taxon>Arthropoda</taxon>
        <taxon>Chelicerata</taxon>
        <taxon>Arachnida</taxon>
        <taxon>Araneae</taxon>
        <taxon>Araneomorphae</taxon>
        <taxon>Entelegynae</taxon>
        <taxon>Araneoidea</taxon>
        <taxon>Araneidae</taxon>
        <taxon>Caerostris</taxon>
    </lineage>
</organism>
<protein>
    <submittedName>
        <fullName evidence="1">Uncharacterized protein</fullName>
    </submittedName>
</protein>
<comment type="caution">
    <text evidence="1">The sequence shown here is derived from an EMBL/GenBank/DDBJ whole genome shotgun (WGS) entry which is preliminary data.</text>
</comment>
<keyword evidence="2" id="KW-1185">Reference proteome</keyword>
<dbReference type="EMBL" id="BPLR01010048">
    <property type="protein sequence ID" value="GIY36440.1"/>
    <property type="molecule type" value="Genomic_DNA"/>
</dbReference>
<gene>
    <name evidence="1" type="ORF">CEXT_793531</name>
</gene>
<evidence type="ECO:0000313" key="2">
    <source>
        <dbReference type="Proteomes" id="UP001054945"/>
    </source>
</evidence>
<sequence length="146" mass="16381">MLNLNKCPARPSYSVTNQKAATACHRAVGNYKRDSLQLFFLYFVSLLNRKPLCMRSFEGLGLNPLLASLVIVFDKEKTRWGMCQRLVTKIRATKRDILSCKASKCGTYILRSLPYNNDGLILVYISSAGHALKYNSGAAPLIVKNY</sequence>
<dbReference type="Proteomes" id="UP001054945">
    <property type="component" value="Unassembled WGS sequence"/>
</dbReference>